<dbReference type="AlphaFoldDB" id="A0A9W4TJ57"/>
<accession>A0A9W4TJ57</accession>
<dbReference type="InterPro" id="IPR032710">
    <property type="entry name" value="NTF2-like_dom_sf"/>
</dbReference>
<sequence length="185" mass="21056">MDTFNNSSELSRKSISFLSLLFKYFSKRNNVYLTSKLFAIALLLFSCNSAPNTETADLSEAKNAIQKSNAIYFDSFKNNDPSIFIDRYAEDASILLPNAPQIYGKEGTASFFRKAYDEYGLRGGKFITTAVYGDGVKYVTEEGLWQSYNSKGELMDDGKFLVLWKKTDKGWKMFRDSFSSNRKSK</sequence>
<dbReference type="SUPFAM" id="SSF54427">
    <property type="entry name" value="NTF2-like"/>
    <property type="match status" value="1"/>
</dbReference>
<feature type="domain" description="DUF4440" evidence="1">
    <location>
        <begin position="66"/>
        <end position="173"/>
    </location>
</feature>
<dbReference type="KEGG" id="fcs:TRV642_4610"/>
<evidence type="ECO:0000259" key="1">
    <source>
        <dbReference type="Pfam" id="PF14534"/>
    </source>
</evidence>
<protein>
    <recommendedName>
        <fullName evidence="1">DUF4440 domain-containing protein</fullName>
    </recommendedName>
</protein>
<proteinExistence type="predicted"/>
<dbReference type="InterPro" id="IPR027843">
    <property type="entry name" value="DUF4440"/>
</dbReference>
<dbReference type="Proteomes" id="UP001152749">
    <property type="component" value="Chromosome"/>
</dbReference>
<gene>
    <name evidence="2" type="ORF">TRV642_4610</name>
</gene>
<dbReference type="Pfam" id="PF14534">
    <property type="entry name" value="DUF4440"/>
    <property type="match status" value="1"/>
</dbReference>
<evidence type="ECO:0000313" key="2">
    <source>
        <dbReference type="EMBL" id="CAI2769239.1"/>
    </source>
</evidence>
<dbReference type="Gene3D" id="3.10.450.50">
    <property type="match status" value="1"/>
</dbReference>
<dbReference type="RefSeq" id="WP_263361674.1">
    <property type="nucleotide sequence ID" value="NZ_OX336425.1"/>
</dbReference>
<evidence type="ECO:0000313" key="3">
    <source>
        <dbReference type="Proteomes" id="UP001152749"/>
    </source>
</evidence>
<organism evidence="2 3">
    <name type="scientific">Flavobacterium collinsii</name>
    <dbReference type="NCBI Taxonomy" id="1114861"/>
    <lineage>
        <taxon>Bacteria</taxon>
        <taxon>Pseudomonadati</taxon>
        <taxon>Bacteroidota</taxon>
        <taxon>Flavobacteriia</taxon>
        <taxon>Flavobacteriales</taxon>
        <taxon>Flavobacteriaceae</taxon>
        <taxon>Flavobacterium</taxon>
    </lineage>
</organism>
<dbReference type="EMBL" id="OX336425">
    <property type="protein sequence ID" value="CAI2769239.1"/>
    <property type="molecule type" value="Genomic_DNA"/>
</dbReference>
<reference evidence="2" key="1">
    <citation type="submission" date="2022-09" db="EMBL/GenBank/DDBJ databases">
        <authorList>
            <person name="Duchaud E."/>
        </authorList>
    </citation>
    <scope>NUCLEOTIDE SEQUENCE</scope>
    <source>
        <strain evidence="2">TRV642</strain>
    </source>
</reference>
<name>A0A9W4TJ57_9FLAO</name>